<dbReference type="Gene3D" id="1.20.120.1020">
    <property type="entry name" value="Prion-inhibition and propagation, HeLo domain"/>
    <property type="match status" value="1"/>
</dbReference>
<dbReference type="Proteomes" id="UP001175227">
    <property type="component" value="Unassembled WGS sequence"/>
</dbReference>
<organism evidence="4 5">
    <name type="scientific">Armillaria novae-zelandiae</name>
    <dbReference type="NCBI Taxonomy" id="153914"/>
    <lineage>
        <taxon>Eukaryota</taxon>
        <taxon>Fungi</taxon>
        <taxon>Dikarya</taxon>
        <taxon>Basidiomycota</taxon>
        <taxon>Agaricomycotina</taxon>
        <taxon>Agaricomycetes</taxon>
        <taxon>Agaricomycetidae</taxon>
        <taxon>Agaricales</taxon>
        <taxon>Marasmiineae</taxon>
        <taxon>Physalacriaceae</taxon>
        <taxon>Armillaria</taxon>
    </lineage>
</organism>
<keyword evidence="5" id="KW-1185">Reference proteome</keyword>
<comment type="caution">
    <text evidence="4">The sequence shown here is derived from an EMBL/GenBank/DDBJ whole genome shotgun (WGS) entry which is preliminary data.</text>
</comment>
<dbReference type="Gene3D" id="3.40.50.300">
    <property type="entry name" value="P-loop containing nucleotide triphosphate hydrolases"/>
    <property type="match status" value="1"/>
</dbReference>
<keyword evidence="2" id="KW-0175">Coiled coil</keyword>
<dbReference type="SUPFAM" id="SSF52540">
    <property type="entry name" value="P-loop containing nucleoside triphosphate hydrolases"/>
    <property type="match status" value="1"/>
</dbReference>
<reference evidence="4" key="1">
    <citation type="submission" date="2023-06" db="EMBL/GenBank/DDBJ databases">
        <authorList>
            <consortium name="Lawrence Berkeley National Laboratory"/>
            <person name="Ahrendt S."/>
            <person name="Sahu N."/>
            <person name="Indic B."/>
            <person name="Wong-Bajracharya J."/>
            <person name="Merenyi Z."/>
            <person name="Ke H.-M."/>
            <person name="Monk M."/>
            <person name="Kocsube S."/>
            <person name="Drula E."/>
            <person name="Lipzen A."/>
            <person name="Balint B."/>
            <person name="Henrissat B."/>
            <person name="Andreopoulos B."/>
            <person name="Martin F.M."/>
            <person name="Harder C.B."/>
            <person name="Rigling D."/>
            <person name="Ford K.L."/>
            <person name="Foster G.D."/>
            <person name="Pangilinan J."/>
            <person name="Papanicolaou A."/>
            <person name="Barry K."/>
            <person name="LaButti K."/>
            <person name="Viragh M."/>
            <person name="Koriabine M."/>
            <person name="Yan M."/>
            <person name="Riley R."/>
            <person name="Champramary S."/>
            <person name="Plett K.L."/>
            <person name="Tsai I.J."/>
            <person name="Slot J."/>
            <person name="Sipos G."/>
            <person name="Plett J."/>
            <person name="Nagy L.G."/>
            <person name="Grigoriev I.V."/>
        </authorList>
    </citation>
    <scope>NUCLEOTIDE SEQUENCE</scope>
    <source>
        <strain evidence="4">ICMP 16352</strain>
    </source>
</reference>
<dbReference type="InterPro" id="IPR038305">
    <property type="entry name" value="HeLo_sf"/>
</dbReference>
<gene>
    <name evidence="4" type="ORF">IW261DRAFT_1366693</name>
</gene>
<feature type="non-terminal residue" evidence="4">
    <location>
        <position position="1"/>
    </location>
</feature>
<dbReference type="AlphaFoldDB" id="A0AA39UCR6"/>
<evidence type="ECO:0000313" key="4">
    <source>
        <dbReference type="EMBL" id="KAK0477539.1"/>
    </source>
</evidence>
<evidence type="ECO:0000259" key="3">
    <source>
        <dbReference type="Pfam" id="PF24883"/>
    </source>
</evidence>
<dbReference type="EMBL" id="JAUEPR010000016">
    <property type="protein sequence ID" value="KAK0477539.1"/>
    <property type="molecule type" value="Genomic_DNA"/>
</dbReference>
<keyword evidence="1" id="KW-0677">Repeat</keyword>
<sequence length="424" mass="47637">MAEILGIASSITTLIENTVTVIKYLKDVKNAPKERDELQRELQYLEICLTALERTTQLSTEDDPWLQTLDRLQDMFKELLELLQGLKKRLAPESAGLKGSLQRIVWTMTRKSITDDLSRIEHFKTLIVIALQHDNLTLTREIQKTLGNIEDKVNVIGENAAVTRQLQMDEKAENVATWLTPLDYNAIQCGKLQQRVDETGQWFLKSSQFLDWADGSVAPSVLWCVGGPGVGKTILASTTVDHLRMKFEVDEADKVLVFCIFCDYRATDQKTITIIRSLLKQLIQARRHLTPPLETFANKWSRGGISPSLAEITSLFSAELKSYDHIYIILDGLDELNDNRCCEGVLDALKALGDQICVLVTLRPLDTMQSFTEAHKIEIRANDADLEKCVITGLTGGNLPTLLSKDGSLHERIRQTVVKKADGM</sequence>
<protein>
    <recommendedName>
        <fullName evidence="3">Nephrocystin 3-like N-terminal domain-containing protein</fullName>
    </recommendedName>
</protein>
<dbReference type="PANTHER" id="PTHR10039:SF15">
    <property type="entry name" value="NACHT DOMAIN-CONTAINING PROTEIN"/>
    <property type="match status" value="1"/>
</dbReference>
<feature type="coiled-coil region" evidence="2">
    <location>
        <begin position="35"/>
        <end position="89"/>
    </location>
</feature>
<dbReference type="Pfam" id="PF24883">
    <property type="entry name" value="NPHP3_N"/>
    <property type="match status" value="1"/>
</dbReference>
<dbReference type="InterPro" id="IPR056884">
    <property type="entry name" value="NPHP3-like_N"/>
</dbReference>
<evidence type="ECO:0000256" key="2">
    <source>
        <dbReference type="SAM" id="Coils"/>
    </source>
</evidence>
<proteinExistence type="predicted"/>
<feature type="domain" description="Nephrocystin 3-like N-terminal" evidence="3">
    <location>
        <begin position="199"/>
        <end position="361"/>
    </location>
</feature>
<dbReference type="InterPro" id="IPR027417">
    <property type="entry name" value="P-loop_NTPase"/>
</dbReference>
<name>A0AA39UCR6_9AGAR</name>
<dbReference type="PANTHER" id="PTHR10039">
    <property type="entry name" value="AMELOGENIN"/>
    <property type="match status" value="1"/>
</dbReference>
<evidence type="ECO:0000313" key="5">
    <source>
        <dbReference type="Proteomes" id="UP001175227"/>
    </source>
</evidence>
<accession>A0AA39UCR6</accession>
<evidence type="ECO:0000256" key="1">
    <source>
        <dbReference type="ARBA" id="ARBA00022737"/>
    </source>
</evidence>